<proteinExistence type="predicted"/>
<evidence type="ECO:0000256" key="1">
    <source>
        <dbReference type="ARBA" id="ARBA00004167"/>
    </source>
</evidence>
<dbReference type="AlphaFoldDB" id="A0A382HXW2"/>
<dbReference type="Pfam" id="PF13103">
    <property type="entry name" value="TonB_2"/>
    <property type="match status" value="1"/>
</dbReference>
<organism evidence="5">
    <name type="scientific">marine metagenome</name>
    <dbReference type="NCBI Taxonomy" id="408172"/>
    <lineage>
        <taxon>unclassified sequences</taxon>
        <taxon>metagenomes</taxon>
        <taxon>ecological metagenomes</taxon>
    </lineage>
</organism>
<sequence length="184" mass="21244">MSFSNFFQIDLLYSVQKFDPMPVYLIYEKSEAVLREKKVNKIKKVVSKKIIPSPPVIQISSSKTELVNIEIEKTLLSKERSQLELIDVVDEISLYSNRIRDQVMVNWKPPALSNFEFKSELIISLVPTGEIINVKISKGSGNKAFDRSALAAIEKVGRFDNLDMRRKLFDEHFRNFTLVFSPRD</sequence>
<dbReference type="GO" id="GO:0016020">
    <property type="term" value="C:membrane"/>
    <property type="evidence" value="ECO:0007669"/>
    <property type="project" value="UniProtKB-SubCell"/>
</dbReference>
<name>A0A382HXW2_9ZZZZ</name>
<gene>
    <name evidence="5" type="ORF">METZ01_LOCUS244773</name>
</gene>
<comment type="subcellular location">
    <subcellularLocation>
        <location evidence="1">Membrane</location>
        <topology evidence="1">Single-pass membrane protein</topology>
    </subcellularLocation>
</comment>
<dbReference type="InterPro" id="IPR006260">
    <property type="entry name" value="TonB/TolA_C"/>
</dbReference>
<evidence type="ECO:0008006" key="6">
    <source>
        <dbReference type="Google" id="ProtNLM"/>
    </source>
</evidence>
<evidence type="ECO:0000256" key="3">
    <source>
        <dbReference type="ARBA" id="ARBA00022989"/>
    </source>
</evidence>
<keyword evidence="3" id="KW-1133">Transmembrane helix</keyword>
<evidence type="ECO:0000256" key="4">
    <source>
        <dbReference type="ARBA" id="ARBA00023136"/>
    </source>
</evidence>
<evidence type="ECO:0000256" key="2">
    <source>
        <dbReference type="ARBA" id="ARBA00022692"/>
    </source>
</evidence>
<accession>A0A382HXW2</accession>
<dbReference type="NCBIfam" id="TIGR01352">
    <property type="entry name" value="tonB_Cterm"/>
    <property type="match status" value="1"/>
</dbReference>
<dbReference type="EMBL" id="UINC01063851">
    <property type="protein sequence ID" value="SVB91919.1"/>
    <property type="molecule type" value="Genomic_DNA"/>
</dbReference>
<dbReference type="SUPFAM" id="SSF74653">
    <property type="entry name" value="TolA/TonB C-terminal domain"/>
    <property type="match status" value="1"/>
</dbReference>
<reference evidence="5" key="1">
    <citation type="submission" date="2018-05" db="EMBL/GenBank/DDBJ databases">
        <authorList>
            <person name="Lanie J.A."/>
            <person name="Ng W.-L."/>
            <person name="Kazmierczak K.M."/>
            <person name="Andrzejewski T.M."/>
            <person name="Davidsen T.M."/>
            <person name="Wayne K.J."/>
            <person name="Tettelin H."/>
            <person name="Glass J.I."/>
            <person name="Rusch D."/>
            <person name="Podicherti R."/>
            <person name="Tsui H.-C.T."/>
            <person name="Winkler M.E."/>
        </authorList>
    </citation>
    <scope>NUCLEOTIDE SEQUENCE</scope>
</reference>
<keyword evidence="4" id="KW-0472">Membrane</keyword>
<keyword evidence="2" id="KW-0812">Transmembrane</keyword>
<protein>
    <recommendedName>
        <fullName evidence="6">TonB C-terminal domain-containing protein</fullName>
    </recommendedName>
</protein>
<evidence type="ECO:0000313" key="5">
    <source>
        <dbReference type="EMBL" id="SVB91919.1"/>
    </source>
</evidence>
<dbReference type="Gene3D" id="3.30.1150.10">
    <property type="match status" value="1"/>
</dbReference>